<keyword evidence="2" id="KW-1185">Reference proteome</keyword>
<evidence type="ECO:0000313" key="1">
    <source>
        <dbReference type="EMBL" id="NDL65141.1"/>
    </source>
</evidence>
<reference evidence="1 2" key="2">
    <citation type="submission" date="2020-02" db="EMBL/GenBank/DDBJ databases">
        <title>The new genus of Enterobacteriales.</title>
        <authorList>
            <person name="Kim I.S."/>
        </authorList>
    </citation>
    <scope>NUCLEOTIDE SEQUENCE [LARGE SCALE GENOMIC DNA]</scope>
    <source>
        <strain evidence="1 2">SAP-6</strain>
    </source>
</reference>
<dbReference type="EMBL" id="WUBS01000016">
    <property type="protein sequence ID" value="NDL65141.1"/>
    <property type="molecule type" value="Genomic_DNA"/>
</dbReference>
<comment type="caution">
    <text evidence="1">The sequence shown here is derived from an EMBL/GenBank/DDBJ whole genome shotgun (WGS) entry which is preliminary data.</text>
</comment>
<sequence length="143" mass="15835">MPANMNGDRLASLKTISASLRKLHKALIDLETARFGQIGSPFEHLQLVSCHPQFAWIRRLSEILVELDERLDEPDEIEAATVLSYKSVIERLLALGPENDTEFSKKYIAALQESTDVAMAHGALRHLLFLLNDASGVEGNAPI</sequence>
<dbReference type="Proteomes" id="UP000461443">
    <property type="component" value="Unassembled WGS sequence"/>
</dbReference>
<name>A0A845SRG3_9GAMM</name>
<dbReference type="RefSeq" id="WP_162367853.1">
    <property type="nucleotide sequence ID" value="NZ_WUBS01000016.1"/>
</dbReference>
<organism evidence="1 2">
    <name type="scientific">Acerihabitans arboris</name>
    <dbReference type="NCBI Taxonomy" id="2691583"/>
    <lineage>
        <taxon>Bacteria</taxon>
        <taxon>Pseudomonadati</taxon>
        <taxon>Pseudomonadota</taxon>
        <taxon>Gammaproteobacteria</taxon>
        <taxon>Enterobacterales</taxon>
        <taxon>Pectobacteriaceae</taxon>
        <taxon>Acerihabitans</taxon>
    </lineage>
</organism>
<gene>
    <name evidence="1" type="ORF">GRH90_20640</name>
</gene>
<dbReference type="AlphaFoldDB" id="A0A845SRG3"/>
<reference evidence="1 2" key="1">
    <citation type="submission" date="2019-12" db="EMBL/GenBank/DDBJ databases">
        <authorList>
            <person name="Lee S.D."/>
        </authorList>
    </citation>
    <scope>NUCLEOTIDE SEQUENCE [LARGE SCALE GENOMIC DNA]</scope>
    <source>
        <strain evidence="1 2">SAP-6</strain>
    </source>
</reference>
<proteinExistence type="predicted"/>
<accession>A0A845SRG3</accession>
<protein>
    <submittedName>
        <fullName evidence="1">Uncharacterized protein</fullName>
    </submittedName>
</protein>
<evidence type="ECO:0000313" key="2">
    <source>
        <dbReference type="Proteomes" id="UP000461443"/>
    </source>
</evidence>